<protein>
    <submittedName>
        <fullName evidence="2">Homeobox-leucine zipper protein HAT2</fullName>
    </submittedName>
</protein>
<feature type="region of interest" description="Disordered" evidence="1">
    <location>
        <begin position="59"/>
        <end position="90"/>
    </location>
</feature>
<dbReference type="GO" id="GO:0003677">
    <property type="term" value="F:DNA binding"/>
    <property type="evidence" value="ECO:0007669"/>
    <property type="project" value="UniProtKB-KW"/>
</dbReference>
<proteinExistence type="predicted"/>
<keyword evidence="2" id="KW-0371">Homeobox</keyword>
<organism evidence="2 3">
    <name type="scientific">Canna indica</name>
    <name type="common">Indian-shot</name>
    <dbReference type="NCBI Taxonomy" id="4628"/>
    <lineage>
        <taxon>Eukaryota</taxon>
        <taxon>Viridiplantae</taxon>
        <taxon>Streptophyta</taxon>
        <taxon>Embryophyta</taxon>
        <taxon>Tracheophyta</taxon>
        <taxon>Spermatophyta</taxon>
        <taxon>Magnoliopsida</taxon>
        <taxon>Liliopsida</taxon>
        <taxon>Zingiberales</taxon>
        <taxon>Cannaceae</taxon>
        <taxon>Canna</taxon>
    </lineage>
</organism>
<dbReference type="Proteomes" id="UP001327560">
    <property type="component" value="Chromosome 5"/>
</dbReference>
<accession>A0AAQ3KFS9</accession>
<keyword evidence="3" id="KW-1185">Reference proteome</keyword>
<keyword evidence="2" id="KW-0238">DNA-binding</keyword>
<feature type="region of interest" description="Disordered" evidence="1">
    <location>
        <begin position="1"/>
        <end position="25"/>
    </location>
</feature>
<dbReference type="EMBL" id="CP136894">
    <property type="protein sequence ID" value="WOL07902.1"/>
    <property type="molecule type" value="Genomic_DNA"/>
</dbReference>
<dbReference type="AlphaFoldDB" id="A0AAQ3KFS9"/>
<reference evidence="2 3" key="1">
    <citation type="submission" date="2023-10" db="EMBL/GenBank/DDBJ databases">
        <title>Chromosome-scale genome assembly provides insights into flower coloration mechanisms of Canna indica.</title>
        <authorList>
            <person name="Li C."/>
        </authorList>
    </citation>
    <scope>NUCLEOTIDE SEQUENCE [LARGE SCALE GENOMIC DNA]</scope>
    <source>
        <tissue evidence="2">Flower</tissue>
    </source>
</reference>
<sequence>MLPRPNGGEPTTAERSPRTTSSKAVAAVLHAHDSSDHPHPLPFLRVNLYRRHTNSLVQEPPLCGRRRSSTSSSSTTDGLPHAEMCDSAPSLVPGRSSAVLLMTARSTCILLILLVSVEMCDENSNEPG</sequence>
<gene>
    <name evidence="2" type="ORF">Cni_G16652</name>
</gene>
<evidence type="ECO:0000313" key="3">
    <source>
        <dbReference type="Proteomes" id="UP001327560"/>
    </source>
</evidence>
<name>A0AAQ3KFS9_9LILI</name>
<evidence type="ECO:0000313" key="2">
    <source>
        <dbReference type="EMBL" id="WOL07902.1"/>
    </source>
</evidence>
<evidence type="ECO:0000256" key="1">
    <source>
        <dbReference type="SAM" id="MobiDB-lite"/>
    </source>
</evidence>